<dbReference type="CDD" id="cd04481">
    <property type="entry name" value="RPA1_DBD_B_like"/>
    <property type="match status" value="1"/>
</dbReference>
<evidence type="ECO:0000313" key="3">
    <source>
        <dbReference type="EMBL" id="KAH0926760.1"/>
    </source>
</evidence>
<dbReference type="EMBL" id="JAGKQM010000005">
    <property type="protein sequence ID" value="KAH0926760.1"/>
    <property type="molecule type" value="Genomic_DNA"/>
</dbReference>
<dbReference type="PANTHER" id="PTHR47165:SF4">
    <property type="entry name" value="OS03G0429900 PROTEIN"/>
    <property type="match status" value="1"/>
</dbReference>
<dbReference type="InterPro" id="IPR012340">
    <property type="entry name" value="NA-bd_OB-fold"/>
</dbReference>
<name>A0ABQ8DBM9_BRANA</name>
<feature type="region of interest" description="Disordered" evidence="1">
    <location>
        <begin position="445"/>
        <end position="517"/>
    </location>
</feature>
<feature type="compositionally biased region" description="Low complexity" evidence="1">
    <location>
        <begin position="623"/>
        <end position="635"/>
    </location>
</feature>
<comment type="caution">
    <text evidence="3">The sequence shown here is derived from an EMBL/GenBank/DDBJ whole genome shotgun (WGS) entry which is preliminary data.</text>
</comment>
<evidence type="ECO:0000256" key="1">
    <source>
        <dbReference type="SAM" id="MobiDB-lite"/>
    </source>
</evidence>
<feature type="domain" description="Replication protein A 70 kDa DNA-binding subunit B/D first OB fold" evidence="2">
    <location>
        <begin position="5"/>
        <end position="104"/>
    </location>
</feature>
<dbReference type="PANTHER" id="PTHR47165">
    <property type="entry name" value="OS03G0429900 PROTEIN"/>
    <property type="match status" value="1"/>
</dbReference>
<feature type="region of interest" description="Disordered" evidence="1">
    <location>
        <begin position="619"/>
        <end position="687"/>
    </location>
</feature>
<protein>
    <recommendedName>
        <fullName evidence="2">Replication protein A 70 kDa DNA-binding subunit B/D first OB fold domain-containing protein</fullName>
    </recommendedName>
</protein>
<feature type="region of interest" description="Disordered" evidence="1">
    <location>
        <begin position="755"/>
        <end position="781"/>
    </location>
</feature>
<feature type="compositionally biased region" description="Polar residues" evidence="1">
    <location>
        <begin position="636"/>
        <end position="656"/>
    </location>
</feature>
<proteinExistence type="predicted"/>
<dbReference type="CDD" id="cd04480">
    <property type="entry name" value="RPA1_DBD_A_like"/>
    <property type="match status" value="1"/>
</dbReference>
<dbReference type="SUPFAM" id="SSF50249">
    <property type="entry name" value="Nucleic acid-binding proteins"/>
    <property type="match status" value="3"/>
</dbReference>
<evidence type="ECO:0000259" key="2">
    <source>
        <dbReference type="Pfam" id="PF02721"/>
    </source>
</evidence>
<dbReference type="Pfam" id="PF02721">
    <property type="entry name" value="DUF223"/>
    <property type="match status" value="1"/>
</dbReference>
<organism evidence="3 4">
    <name type="scientific">Brassica napus</name>
    <name type="common">Rape</name>
    <dbReference type="NCBI Taxonomy" id="3708"/>
    <lineage>
        <taxon>Eukaryota</taxon>
        <taxon>Viridiplantae</taxon>
        <taxon>Streptophyta</taxon>
        <taxon>Embryophyta</taxon>
        <taxon>Tracheophyta</taxon>
        <taxon>Spermatophyta</taxon>
        <taxon>Magnoliopsida</taxon>
        <taxon>eudicotyledons</taxon>
        <taxon>Gunneridae</taxon>
        <taxon>Pentapetalae</taxon>
        <taxon>rosids</taxon>
        <taxon>malvids</taxon>
        <taxon>Brassicales</taxon>
        <taxon>Brassicaceae</taxon>
        <taxon>Brassiceae</taxon>
        <taxon>Brassica</taxon>
    </lineage>
</organism>
<accession>A0ABQ8DBM9</accession>
<dbReference type="Gene3D" id="2.40.50.140">
    <property type="entry name" value="Nucleic acid-binding proteins"/>
    <property type="match status" value="3"/>
</dbReference>
<evidence type="ECO:0000313" key="4">
    <source>
        <dbReference type="Proteomes" id="UP000824890"/>
    </source>
</evidence>
<gene>
    <name evidence="3" type="ORF">HID58_019016</name>
</gene>
<keyword evidence="4" id="KW-1185">Reference proteome</keyword>
<feature type="compositionally biased region" description="Basic and acidic residues" evidence="1">
    <location>
        <begin position="453"/>
        <end position="463"/>
    </location>
</feature>
<sequence>MAAMNFVSELKPFKNMWKIQVKIIRLWKQYSAAGGETIEMVFVDARGDKIAGTVKRELVGQFNRVLQEGDTKVIINFTVTNSGGSYRPSKHPFKIVFLPTTRVRICEDLPNNLTGLNPVKFGDVLNGVLDDDYLVDVIGQIVEVTQMEIVSVKGKDTQKISVELRNEDDERLPLVLWGKFAEDVSNAIQLRSEQSIVCVLRFGKIKVWKEDRSISNAYNVSNVSLNPQMDEVQAFMSLLPSDDLAMAIVDPKSNAVVPTVKERDEFFRHTPRKTISMVLESKQVEKCIVMASIGAIDSDMGWYYLSCKVCAKKVLTVPNDIEDGDEFNDPDMLPPILQDLVGKTLLFKIGIERENYLYKHPTYKVLKIMSVIGMINEFDVIGSPTESQNTFGGTYSALSDAPEVGSLMLHGGSSQSDKTSDLTPAKRMRSPIINLEDAFDQNSVTRSVGTRKIKQEKNEKREPLSSGRTESNSLDMNKTTKKKRGENTEVATHAKRRKQETNISGDRLPDALRDITNSSNNITKDARTERRLKLLQKRKNAEFGSRSVTQSEIVNVQSVGSTLPGSARSIDGATNSDFQVTFQPTVQESNTAKNKRRRLEKAELERMLCAGQKFQLPNCTAGNSKKISNPSNNISQATNGDSQVTFQPTVQESNTDSGDDLWDCSSNEGGEILSDSDTSDDINSEVDKRNAQKKFDLVSKAEKAFAEMLSRFNKQIPPKTSTTPVVCSKKSKAQGILGVAKEKPTTTSLKLRPVVSSKDKRETEGHTSAVEGDTAAAEGVEPTIDEIKKYFDARNS</sequence>
<feature type="compositionally biased region" description="Polar residues" evidence="1">
    <location>
        <begin position="466"/>
        <end position="477"/>
    </location>
</feature>
<dbReference type="Proteomes" id="UP000824890">
    <property type="component" value="Unassembled WGS sequence"/>
</dbReference>
<reference evidence="3 4" key="1">
    <citation type="submission" date="2021-05" db="EMBL/GenBank/DDBJ databases">
        <title>Genome Assembly of Synthetic Allotetraploid Brassica napus Reveals Homoeologous Exchanges between Subgenomes.</title>
        <authorList>
            <person name="Davis J.T."/>
        </authorList>
    </citation>
    <scope>NUCLEOTIDE SEQUENCE [LARGE SCALE GENOMIC DNA]</scope>
    <source>
        <strain evidence="4">cv. Da-Ae</strain>
        <tissue evidence="3">Seedling</tissue>
    </source>
</reference>
<dbReference type="InterPro" id="IPR003871">
    <property type="entry name" value="RFA1B/D_OB_1st"/>
</dbReference>